<evidence type="ECO:0000259" key="8">
    <source>
        <dbReference type="Pfam" id="PF02836"/>
    </source>
</evidence>
<reference evidence="10 11" key="1">
    <citation type="submission" date="2020-08" db="EMBL/GenBank/DDBJ databases">
        <title>Cohnella phylogeny.</title>
        <authorList>
            <person name="Dunlap C."/>
        </authorList>
    </citation>
    <scope>NUCLEOTIDE SEQUENCE [LARGE SCALE GENOMIC DNA]</scope>
    <source>
        <strain evidence="10 11">DSM 28246</strain>
    </source>
</reference>
<evidence type="ECO:0000256" key="5">
    <source>
        <dbReference type="ARBA" id="ARBA00022801"/>
    </source>
</evidence>
<dbReference type="InterPro" id="IPR054593">
    <property type="entry name" value="Beta-mannosidase-like_N2"/>
</dbReference>
<dbReference type="Proteomes" id="UP000547209">
    <property type="component" value="Unassembled WGS sequence"/>
</dbReference>
<comment type="caution">
    <text evidence="10">The sequence shown here is derived from an EMBL/GenBank/DDBJ whole genome shotgun (WGS) entry which is preliminary data.</text>
</comment>
<dbReference type="InterPro" id="IPR006102">
    <property type="entry name" value="Ig-like_GH2"/>
</dbReference>
<evidence type="ECO:0000259" key="7">
    <source>
        <dbReference type="Pfam" id="PF00703"/>
    </source>
</evidence>
<dbReference type="Pfam" id="PF00703">
    <property type="entry name" value="Glyco_hydro_2"/>
    <property type="match status" value="1"/>
</dbReference>
<dbReference type="PANTHER" id="PTHR43730">
    <property type="entry name" value="BETA-MANNOSIDASE"/>
    <property type="match status" value="1"/>
</dbReference>
<accession>A0A7X0VDM6</accession>
<protein>
    <recommendedName>
        <fullName evidence="3">beta-mannosidase</fullName>
        <ecNumber evidence="3">3.2.1.25</ecNumber>
    </recommendedName>
</protein>
<dbReference type="AlphaFoldDB" id="A0A7X0VDM6"/>
<dbReference type="InterPro" id="IPR017853">
    <property type="entry name" value="GH"/>
</dbReference>
<keyword evidence="4" id="KW-0732">Signal</keyword>
<dbReference type="RefSeq" id="WP_185141545.1">
    <property type="nucleotide sequence ID" value="NZ_JACJVP010000006.1"/>
</dbReference>
<dbReference type="InterPro" id="IPR013783">
    <property type="entry name" value="Ig-like_fold"/>
</dbReference>
<dbReference type="Gene3D" id="2.60.40.10">
    <property type="entry name" value="Immunoglobulins"/>
    <property type="match status" value="1"/>
</dbReference>
<dbReference type="Gene3D" id="2.60.120.260">
    <property type="entry name" value="Galactose-binding domain-like"/>
    <property type="match status" value="1"/>
</dbReference>
<gene>
    <name evidence="10" type="ORF">H7C19_05395</name>
</gene>
<evidence type="ECO:0000313" key="11">
    <source>
        <dbReference type="Proteomes" id="UP000547209"/>
    </source>
</evidence>
<dbReference type="InterPro" id="IPR050887">
    <property type="entry name" value="Beta-mannosidase_GH2"/>
</dbReference>
<dbReference type="GO" id="GO:0006516">
    <property type="term" value="P:glycoprotein catabolic process"/>
    <property type="evidence" value="ECO:0007669"/>
    <property type="project" value="TreeGrafter"/>
</dbReference>
<proteinExistence type="inferred from homology"/>
<dbReference type="Pfam" id="PF22666">
    <property type="entry name" value="Glyco_hydro_2_N2"/>
    <property type="match status" value="1"/>
</dbReference>
<dbReference type="PANTHER" id="PTHR43730:SF1">
    <property type="entry name" value="BETA-MANNOSIDASE"/>
    <property type="match status" value="1"/>
</dbReference>
<feature type="domain" description="Glycoside hydrolase family 2 immunoglobulin-like beta-sandwich" evidence="7">
    <location>
        <begin position="204"/>
        <end position="314"/>
    </location>
</feature>
<dbReference type="GO" id="GO:0005975">
    <property type="term" value="P:carbohydrate metabolic process"/>
    <property type="evidence" value="ECO:0007669"/>
    <property type="project" value="InterPro"/>
</dbReference>
<keyword evidence="6" id="KW-0326">Glycosidase</keyword>
<dbReference type="InterPro" id="IPR008979">
    <property type="entry name" value="Galactose-bd-like_sf"/>
</dbReference>
<comment type="similarity">
    <text evidence="2">Belongs to the glycosyl hydrolase 2 family.</text>
</comment>
<evidence type="ECO:0000259" key="9">
    <source>
        <dbReference type="Pfam" id="PF22666"/>
    </source>
</evidence>
<keyword evidence="5" id="KW-0378">Hydrolase</keyword>
<dbReference type="SUPFAM" id="SSF49785">
    <property type="entry name" value="Galactose-binding domain-like"/>
    <property type="match status" value="1"/>
</dbReference>
<dbReference type="SUPFAM" id="SSF51445">
    <property type="entry name" value="(Trans)glycosidases"/>
    <property type="match status" value="1"/>
</dbReference>
<dbReference type="SUPFAM" id="SSF49303">
    <property type="entry name" value="beta-Galactosidase/glucuronidase domain"/>
    <property type="match status" value="1"/>
</dbReference>
<evidence type="ECO:0000256" key="1">
    <source>
        <dbReference type="ARBA" id="ARBA00000829"/>
    </source>
</evidence>
<feature type="domain" description="Glycoside hydrolase family 2 catalytic" evidence="8">
    <location>
        <begin position="333"/>
        <end position="454"/>
    </location>
</feature>
<sequence length="1037" mass="116868">MNKAEYAYSLNGTDWTLECVGGAFPTIPATVPGNIQADLENARCLKPLWYGMGDERIWEVARHDWRYDKEFTVPPAWKGKRIKLSFDGADYACDVYLDGRKIAAHEGQFERFSVDITEDIRLEGSHKLSVLFHKMPPELEEYLQKSDGAGSGEGTPFFFVWGMNKTRQVLRGLKSITNFSYDWGTNIWTMGLWKDVTLYASDVARIEDLRVWSEPDDSYKQAIVRGTWEINSTEDAEGELDILLTSPNSQYRFQQTVRLKAGDNRILWEQTVDDPELWWPAGHGEQPLYTLESKLYMAESPTPSDGRTVRFGIRRLEWGQLDGVPEDFINPLKLTVNGRRIRTMGSNMSSPDLLHGRAHGRGRLYAQRAKEAGFNTLRMHAGQIVFTEDFYDACDEMGLLLSIEFPAGNCIIEEDEDIVRHWCGVVTDMVKLLRNHPSIMEWSGGNEMGWQQDTVHPALEATRAIIAEEDGRYFRATCPAQGVRHAPWDYNAAIHYKLYNDENMRDQTGTYPMMRNGEFGTQTPNNLELLKRTIPPRSRFPIDKNDPVLIRKNMIKAAFNDEVWLMPDNIERLFGKAESFEELIKSAQWMGAEGLRYAFDSLRWRTGMGGFTSWCFNEPWPNGAGSFLVDHDGRPVHMYYGVAQAMEPINLCLKYDSVLFDLFDGLEAELILCSDEPEDVKDLRWRYVLRDRHGDVYRSDEGVASIGMLEAKSLGRITIEPPLPVRTGPVILELYLNDADGKRVNERLYVFGAQGARAPLAGMYKEGLPDPEFGSPPTYTGMLGGSVKRAAINAEALSHESDAEGETLRLRVTNTGEMTALYVETHPLLLYRTDITVHEQFGFIPPGEHRDVTITAPRGEDLTLLQTGWYVTAFNAETAEVHPQDVALWTGRQDRTCEGFAGFDGDGSSATGAISFAAEPSSGRVPAEEVPYLWEQKLEFRFTVGKEQTGKAGTLWIYSADQAEGGAGITARLNDTERSGEIPAGYGFQKTEPWQLAMPQTTPIAFPPEAFQEGENLLVISTVKGWISIDAMNLSFR</sequence>
<evidence type="ECO:0000256" key="3">
    <source>
        <dbReference type="ARBA" id="ARBA00012754"/>
    </source>
</evidence>
<keyword evidence="11" id="KW-1185">Reference proteome</keyword>
<dbReference type="Pfam" id="PF02836">
    <property type="entry name" value="Glyco_hydro_2_C"/>
    <property type="match status" value="1"/>
</dbReference>
<dbReference type="Gene3D" id="3.20.20.80">
    <property type="entry name" value="Glycosidases"/>
    <property type="match status" value="1"/>
</dbReference>
<dbReference type="GO" id="GO:0004567">
    <property type="term" value="F:beta-mannosidase activity"/>
    <property type="evidence" value="ECO:0007669"/>
    <property type="project" value="UniProtKB-EC"/>
</dbReference>
<comment type="catalytic activity">
    <reaction evidence="1">
        <text>Hydrolysis of terminal, non-reducing beta-D-mannose residues in beta-D-mannosides.</text>
        <dbReference type="EC" id="3.2.1.25"/>
    </reaction>
</comment>
<dbReference type="InterPro" id="IPR006103">
    <property type="entry name" value="Glyco_hydro_2_cat"/>
</dbReference>
<dbReference type="EC" id="3.2.1.25" evidence="3"/>
<dbReference type="InterPro" id="IPR036156">
    <property type="entry name" value="Beta-gal/glucu_dom_sf"/>
</dbReference>
<evidence type="ECO:0000256" key="6">
    <source>
        <dbReference type="ARBA" id="ARBA00023295"/>
    </source>
</evidence>
<evidence type="ECO:0000313" key="10">
    <source>
        <dbReference type="EMBL" id="MBB6670117.1"/>
    </source>
</evidence>
<name>A0A7X0VDM6_9BACL</name>
<evidence type="ECO:0000256" key="2">
    <source>
        <dbReference type="ARBA" id="ARBA00007401"/>
    </source>
</evidence>
<dbReference type="EMBL" id="JACJVP010000006">
    <property type="protein sequence ID" value="MBB6670117.1"/>
    <property type="molecule type" value="Genomic_DNA"/>
</dbReference>
<evidence type="ECO:0000256" key="4">
    <source>
        <dbReference type="ARBA" id="ARBA00022729"/>
    </source>
</evidence>
<feature type="domain" description="Beta-mannosidase-like galactose-binding" evidence="9">
    <location>
        <begin position="15"/>
        <end position="194"/>
    </location>
</feature>
<organism evidence="10 11">
    <name type="scientific">Cohnella nanjingensis</name>
    <dbReference type="NCBI Taxonomy" id="1387779"/>
    <lineage>
        <taxon>Bacteria</taxon>
        <taxon>Bacillati</taxon>
        <taxon>Bacillota</taxon>
        <taxon>Bacilli</taxon>
        <taxon>Bacillales</taxon>
        <taxon>Paenibacillaceae</taxon>
        <taxon>Cohnella</taxon>
    </lineage>
</organism>